<organism evidence="10 11">
    <name type="scientific">Leptospira fletcheri</name>
    <dbReference type="NCBI Taxonomy" id="2484981"/>
    <lineage>
        <taxon>Bacteria</taxon>
        <taxon>Pseudomonadati</taxon>
        <taxon>Spirochaetota</taxon>
        <taxon>Spirochaetia</taxon>
        <taxon>Leptospirales</taxon>
        <taxon>Leptospiraceae</taxon>
        <taxon>Leptospira</taxon>
    </lineage>
</organism>
<evidence type="ECO:0000313" key="10">
    <source>
        <dbReference type="EMBL" id="TGK12351.1"/>
    </source>
</evidence>
<evidence type="ECO:0000256" key="9">
    <source>
        <dbReference type="SAM" id="Phobius"/>
    </source>
</evidence>
<dbReference type="Pfam" id="PF03901">
    <property type="entry name" value="Glyco_transf_22"/>
    <property type="match status" value="1"/>
</dbReference>
<evidence type="ECO:0000256" key="7">
    <source>
        <dbReference type="ARBA" id="ARBA00022989"/>
    </source>
</evidence>
<dbReference type="PANTHER" id="PTHR22760">
    <property type="entry name" value="GLYCOSYLTRANSFERASE"/>
    <property type="match status" value="1"/>
</dbReference>
<dbReference type="EMBL" id="RQET01000004">
    <property type="protein sequence ID" value="TGK12351.1"/>
    <property type="molecule type" value="Genomic_DNA"/>
</dbReference>
<feature type="transmembrane region" description="Helical" evidence="9">
    <location>
        <begin position="330"/>
        <end position="348"/>
    </location>
</feature>
<keyword evidence="6" id="KW-0256">Endoplasmic reticulum</keyword>
<protein>
    <recommendedName>
        <fullName evidence="12">Mannosyltransferase</fullName>
    </recommendedName>
</protein>
<keyword evidence="5 9" id="KW-0812">Transmembrane</keyword>
<feature type="transmembrane region" description="Helical" evidence="9">
    <location>
        <begin position="92"/>
        <end position="111"/>
    </location>
</feature>
<keyword evidence="8 9" id="KW-0472">Membrane</keyword>
<evidence type="ECO:0008006" key="12">
    <source>
        <dbReference type="Google" id="ProtNLM"/>
    </source>
</evidence>
<feature type="transmembrane region" description="Helical" evidence="9">
    <location>
        <begin position="195"/>
        <end position="214"/>
    </location>
</feature>
<dbReference type="GO" id="GO:0012505">
    <property type="term" value="C:endomembrane system"/>
    <property type="evidence" value="ECO:0007669"/>
    <property type="project" value="UniProtKB-SubCell"/>
</dbReference>
<comment type="caution">
    <text evidence="10">The sequence shown here is derived from an EMBL/GenBank/DDBJ whole genome shotgun (WGS) entry which is preliminary data.</text>
</comment>
<evidence type="ECO:0000256" key="8">
    <source>
        <dbReference type="ARBA" id="ARBA00023136"/>
    </source>
</evidence>
<evidence type="ECO:0000256" key="5">
    <source>
        <dbReference type="ARBA" id="ARBA00022692"/>
    </source>
</evidence>
<gene>
    <name evidence="10" type="ORF">EHO60_08860</name>
</gene>
<feature type="transmembrane region" description="Helical" evidence="9">
    <location>
        <begin position="360"/>
        <end position="379"/>
    </location>
</feature>
<keyword evidence="7 9" id="KW-1133">Transmembrane helix</keyword>
<evidence type="ECO:0000256" key="1">
    <source>
        <dbReference type="ARBA" id="ARBA00004127"/>
    </source>
</evidence>
<evidence type="ECO:0000256" key="2">
    <source>
        <dbReference type="ARBA" id="ARBA00004586"/>
    </source>
</evidence>
<feature type="transmembrane region" description="Helical" evidence="9">
    <location>
        <begin position="12"/>
        <end position="32"/>
    </location>
</feature>
<evidence type="ECO:0000256" key="3">
    <source>
        <dbReference type="ARBA" id="ARBA00022676"/>
    </source>
</evidence>
<evidence type="ECO:0000313" key="11">
    <source>
        <dbReference type="Proteomes" id="UP000298458"/>
    </source>
</evidence>
<proteinExistence type="predicted"/>
<dbReference type="RefSeq" id="WP_135767749.1">
    <property type="nucleotide sequence ID" value="NZ_RQET01000004.1"/>
</dbReference>
<feature type="transmembrane region" description="Helical" evidence="9">
    <location>
        <begin position="226"/>
        <end position="246"/>
    </location>
</feature>
<keyword evidence="11" id="KW-1185">Reference proteome</keyword>
<reference evidence="10" key="1">
    <citation type="journal article" date="2019" name="PLoS Negl. Trop. Dis.">
        <title>Revisiting the worldwide diversity of Leptospira species in the environment.</title>
        <authorList>
            <person name="Vincent A.T."/>
            <person name="Schiettekatte O."/>
            <person name="Bourhy P."/>
            <person name="Veyrier F.J."/>
            <person name="Picardeau M."/>
        </authorList>
    </citation>
    <scope>NUCLEOTIDE SEQUENCE [LARGE SCALE GENOMIC DNA]</scope>
    <source>
        <strain evidence="10">SSW15</strain>
    </source>
</reference>
<keyword evidence="3" id="KW-0328">Glycosyltransferase</keyword>
<feature type="transmembrane region" description="Helical" evidence="9">
    <location>
        <begin position="300"/>
        <end position="318"/>
    </location>
</feature>
<evidence type="ECO:0000256" key="6">
    <source>
        <dbReference type="ARBA" id="ARBA00022824"/>
    </source>
</evidence>
<keyword evidence="4" id="KW-0808">Transferase</keyword>
<dbReference type="Proteomes" id="UP000298458">
    <property type="component" value="Unassembled WGS sequence"/>
</dbReference>
<dbReference type="AlphaFoldDB" id="A0A4R9GIW0"/>
<dbReference type="GO" id="GO:0000030">
    <property type="term" value="F:mannosyltransferase activity"/>
    <property type="evidence" value="ECO:0007669"/>
    <property type="project" value="TreeGrafter"/>
</dbReference>
<feature type="transmembrane region" description="Helical" evidence="9">
    <location>
        <begin position="132"/>
        <end position="151"/>
    </location>
</feature>
<sequence>MEKSLFKAKWFWLLLVLGMFVRIATAIFNYGYLALDDYYILFFSVPAQSASLAVIDPVTSVPEIRSLLPDLLIRCVAKVAYLLGFADPLDQIRAVFVVLGIFSSITLLVGYRYLSFLFDSESKEARKNGYETWIPLTGLFLLSLHFLMPFVSTRALIESMSAPFLLLSAYYASRYWTSEKDADIARSVLWCSISALFRFQAGICILPIAGIVIYKSIKQNKFRQSAVLIASGMFAFFLTGLPDLIFRGSFHSSLIAYLKYNLSHSSEYGTSPWFAYVPSVLGASLFPFLIGKYTDFRWKITYGGLFPALLYASIFLFFHSCVPHKEERFLLPIFPILLVLAAPLFAYWWDKRKSVLDPRIVSFFTLNFLLLGFLSFFTIQNNVIGLVRYLNRNSDVQDVYVYKDSVPHLPVSYAYRSPLRTLEPVTEMDENHLPKIRNFNPYDACSTAFVVRKDYFLNGIDPEMPWRLEAEFASSPLEEFVVSLNPAKNGRRSSIYLFRFDDCSTAAGREKSRISGPVR</sequence>
<feature type="transmembrane region" description="Helical" evidence="9">
    <location>
        <begin position="273"/>
        <end position="293"/>
    </location>
</feature>
<accession>A0A4R9GIW0</accession>
<evidence type="ECO:0000256" key="4">
    <source>
        <dbReference type="ARBA" id="ARBA00022679"/>
    </source>
</evidence>
<comment type="subcellular location">
    <subcellularLocation>
        <location evidence="1">Endomembrane system</location>
        <topology evidence="1">Multi-pass membrane protein</topology>
    </subcellularLocation>
    <subcellularLocation>
        <location evidence="2">Endoplasmic reticulum membrane</location>
    </subcellularLocation>
</comment>
<dbReference type="OrthoDB" id="313970at2"/>
<name>A0A4R9GIW0_9LEPT</name>
<dbReference type="InterPro" id="IPR005599">
    <property type="entry name" value="GPI_mannosylTrfase"/>
</dbReference>